<dbReference type="Proteomes" id="UP000887540">
    <property type="component" value="Unplaced"/>
</dbReference>
<organism evidence="3 4">
    <name type="scientific">Acrobeloides nanus</name>
    <dbReference type="NCBI Taxonomy" id="290746"/>
    <lineage>
        <taxon>Eukaryota</taxon>
        <taxon>Metazoa</taxon>
        <taxon>Ecdysozoa</taxon>
        <taxon>Nematoda</taxon>
        <taxon>Chromadorea</taxon>
        <taxon>Rhabditida</taxon>
        <taxon>Tylenchina</taxon>
        <taxon>Cephalobomorpha</taxon>
        <taxon>Cephaloboidea</taxon>
        <taxon>Cephalobidae</taxon>
        <taxon>Acrobeloides</taxon>
    </lineage>
</organism>
<evidence type="ECO:0000313" key="4">
    <source>
        <dbReference type="WBParaSite" id="ACRNAN_scaffold11844.g25052.t1"/>
    </source>
</evidence>
<dbReference type="GO" id="GO:0003723">
    <property type="term" value="F:RNA binding"/>
    <property type="evidence" value="ECO:0007669"/>
    <property type="project" value="UniProtKB-UniRule"/>
</dbReference>
<accession>A0A914CKK1</accession>
<protein>
    <submittedName>
        <fullName evidence="4">DRBM domain-containing protein</fullName>
    </submittedName>
</protein>
<evidence type="ECO:0000313" key="3">
    <source>
        <dbReference type="Proteomes" id="UP000887540"/>
    </source>
</evidence>
<evidence type="ECO:0000256" key="1">
    <source>
        <dbReference type="PROSITE-ProRule" id="PRU00266"/>
    </source>
</evidence>
<evidence type="ECO:0000259" key="2">
    <source>
        <dbReference type="PROSITE" id="PS50137"/>
    </source>
</evidence>
<dbReference type="WBParaSite" id="ACRNAN_scaffold11844.g25052.t1">
    <property type="protein sequence ID" value="ACRNAN_scaffold11844.g25052.t1"/>
    <property type="gene ID" value="ACRNAN_scaffold11844.g25052"/>
</dbReference>
<proteinExistence type="predicted"/>
<dbReference type="AlphaFoldDB" id="A0A914CKK1"/>
<keyword evidence="3" id="KW-1185">Reference proteome</keyword>
<feature type="domain" description="DRBM" evidence="2">
    <location>
        <begin position="52"/>
        <end position="120"/>
    </location>
</feature>
<dbReference type="Gene3D" id="3.30.160.20">
    <property type="match status" value="1"/>
</dbReference>
<dbReference type="PROSITE" id="PS50137">
    <property type="entry name" value="DS_RBD"/>
    <property type="match status" value="1"/>
</dbReference>
<dbReference type="InterPro" id="IPR014720">
    <property type="entry name" value="dsRBD_dom"/>
</dbReference>
<keyword evidence="1" id="KW-0694">RNA-binding</keyword>
<dbReference type="SUPFAM" id="SSF54768">
    <property type="entry name" value="dsRNA-binding domain-like"/>
    <property type="match status" value="1"/>
</dbReference>
<sequence length="168" mass="19554">MALKVNENSPEFIARYNQLKALVANHEAFGNIPTEVIVSPATRQFLKESRLNPISAIEQYVSKKQEPPLVYYDYELSVIHRNKFLCLTEYSNHTFFGMKSPTREEARTACAMRCLDFLVELDLAEVMKSPKQEEAEEQPNKKKRFKRIRAVMKTIAFWKKPDPKNGRI</sequence>
<reference evidence="4" key="1">
    <citation type="submission" date="2022-11" db="UniProtKB">
        <authorList>
            <consortium name="WormBaseParasite"/>
        </authorList>
    </citation>
    <scope>IDENTIFICATION</scope>
</reference>
<name>A0A914CKK1_9BILA</name>